<keyword evidence="8 10" id="KW-1133">Transmembrane helix</keyword>
<organism evidence="12 13">
    <name type="scientific">Parasitella parasitica</name>
    <dbReference type="NCBI Taxonomy" id="35722"/>
    <lineage>
        <taxon>Eukaryota</taxon>
        <taxon>Fungi</taxon>
        <taxon>Fungi incertae sedis</taxon>
        <taxon>Mucoromycota</taxon>
        <taxon>Mucoromycotina</taxon>
        <taxon>Mucoromycetes</taxon>
        <taxon>Mucorales</taxon>
        <taxon>Mucorineae</taxon>
        <taxon>Mucoraceae</taxon>
        <taxon>Parasitella</taxon>
    </lineage>
</organism>
<feature type="transmembrane region" description="Helical" evidence="10">
    <location>
        <begin position="792"/>
        <end position="813"/>
    </location>
</feature>
<evidence type="ECO:0000256" key="7">
    <source>
        <dbReference type="ARBA" id="ARBA00022786"/>
    </source>
</evidence>
<dbReference type="GO" id="GO:0036503">
    <property type="term" value="P:ERAD pathway"/>
    <property type="evidence" value="ECO:0007669"/>
    <property type="project" value="TreeGrafter"/>
</dbReference>
<comment type="catalytic activity">
    <reaction evidence="1">
        <text>S-ubiquitinyl-[E2 ubiquitin-conjugating enzyme]-L-cysteine + [acceptor protein]-L-lysine = [E2 ubiquitin-conjugating enzyme]-L-cysteine + N(6)-ubiquitinyl-[acceptor protein]-L-lysine.</text>
        <dbReference type="EC" id="2.3.2.27"/>
    </reaction>
</comment>
<feature type="transmembrane region" description="Helical" evidence="10">
    <location>
        <begin position="695"/>
        <end position="715"/>
    </location>
</feature>
<protein>
    <recommendedName>
        <fullName evidence="4">RING-type E3 ubiquitin transferase</fullName>
        <ecNumber evidence="4">2.3.2.27</ecNumber>
    </recommendedName>
</protein>
<keyword evidence="13" id="KW-1185">Reference proteome</keyword>
<dbReference type="EC" id="2.3.2.27" evidence="4"/>
<feature type="domain" description="E3 ubiquitin-protein ligase MARCHF6-like C-terminal" evidence="11">
    <location>
        <begin position="1033"/>
        <end position="1211"/>
    </location>
</feature>
<evidence type="ECO:0000259" key="11">
    <source>
        <dbReference type="Pfam" id="PF23113"/>
    </source>
</evidence>
<dbReference type="PANTHER" id="PTHR13145">
    <property type="entry name" value="SSM4 PROTEIN"/>
    <property type="match status" value="1"/>
</dbReference>
<dbReference type="STRING" id="35722.A0A0B7NHW2"/>
<evidence type="ECO:0000313" key="12">
    <source>
        <dbReference type="EMBL" id="CEP14927.1"/>
    </source>
</evidence>
<feature type="transmembrane region" description="Helical" evidence="10">
    <location>
        <begin position="599"/>
        <end position="615"/>
    </location>
</feature>
<dbReference type="InterPro" id="IPR056521">
    <property type="entry name" value="MARCHF6-like_C"/>
</dbReference>
<name>A0A0B7NHW2_9FUNG</name>
<feature type="transmembrane region" description="Helical" evidence="10">
    <location>
        <begin position="1183"/>
        <end position="1203"/>
    </location>
</feature>
<feature type="transmembrane region" description="Helical" evidence="10">
    <location>
        <begin position="957"/>
        <end position="980"/>
    </location>
</feature>
<dbReference type="Pfam" id="PF23113">
    <property type="entry name" value="MARCHF6_C"/>
    <property type="match status" value="1"/>
</dbReference>
<evidence type="ECO:0000256" key="9">
    <source>
        <dbReference type="ARBA" id="ARBA00023136"/>
    </source>
</evidence>
<dbReference type="GO" id="GO:0061630">
    <property type="term" value="F:ubiquitin protein ligase activity"/>
    <property type="evidence" value="ECO:0007669"/>
    <property type="project" value="UniProtKB-EC"/>
</dbReference>
<feature type="transmembrane region" description="Helical" evidence="10">
    <location>
        <begin position="1141"/>
        <end position="1163"/>
    </location>
</feature>
<evidence type="ECO:0000256" key="1">
    <source>
        <dbReference type="ARBA" id="ARBA00000900"/>
    </source>
</evidence>
<evidence type="ECO:0000256" key="10">
    <source>
        <dbReference type="SAM" id="Phobius"/>
    </source>
</evidence>
<sequence>MPEKVPFLVLVSQLIFRTASLLKSAFRGLIVLIVWLIILPTFTLWTWRFYFWSGENIGFNAHSSELTSTTQTLAATNDTLTDQQQQQQDASFVLMTLKDFLSDCLEGQIITAFVIVIFVAAYLFREWVMQNLPAEQPDIVVDDNIRNQLNHNRNNPALNNEQMVQDQFAIDTLLNAMQVINPPDQDNSNIHVGDDQDQRTRHQLNRLRAEFENEMAERNHTDSHSHAWNYSLDHRIIHDDEDQLFGGVDGLGAGSSSTSSAAAAFQNDNNEDQAQGYTQERYNLRSHHRRVEPQNHDPHFEHDQVVAEDRWPSMNLYDEENDDDWEDDNSSLPDLIDRQGQVHNQEREQAIVGMLRERFGGEINGPFIDAIERDFRERRQGEQAVQPPMDGLAAAAGAAAAAAVEDDEPLDVGDDINGVLEAIGMRGNPWMLVQNSVLMSLMISLCLGVAVWIPYVIGRLVILIRPISFVETPIYVMRLITDPLVDFVLDLCIPFIWARIGGTVTSLVPQNVQSALQTVQEQVVRTLRGDINNETLIPESGPPSMLDMTTRKAGGADSMMLNMDWGLIQTKMEAYGSLALARWHRFATGQTTLDRSMCILVGYMVLIGLASWYLTHGQRSRANRRNAASAGNTIQDVIRQQGIFLKVLMFILIELVVFPTVCGFLLDMSTLPLFANASVSSRYAFHAKSPYSSYFLHWFLGTGVLFYFAIFITVCREIIRPGVMWFIRDPNDPQFHPVQEMVERPLPNLLHKISQSALIYSVMLVFGVGTVTYSLAYTGVVFPLRLPFDTPLSTLAIDLLIIQFLLPPLVALIKPRDYAKKALDLWWHFACRQLRLTSFMFDQRMPDEEGRHVRRSFKSLLLMEKAVVPADEFADVAIPDDASPVVFQRDGMMVRVPKYDSVPVDPKRRMLVPVDPVTLEAIDEEERRRGHPAAADMVDESQATIVVYIPPRFKMRVIVFLLYMWFSISVFSCSVTVVPLLTGRALFKLYLAPGSKVNDLYSFALGIYIMTGCGILAYWAKECYSNSQNATHKEMMRYAKEKASKAAKFFYFAAAFGLIIPLLFGVAVDLFVFMPRRDFNADTGFVIYISQNWSFGVAYMTTIHNLIHLLPVNNQYRQALNEIIGGNGIMAADTWAITRTVILPVILVALLAISIPGIASWLILQMLDPADSSLQITVTRYTYPTMFSVLVVVAASCLAKHLISIWMETVRDDTYLIGKKLHNMQNISPSQPESSHATTASTIDTAAVAEQQE</sequence>
<dbReference type="EMBL" id="LN731777">
    <property type="protein sequence ID" value="CEP14927.1"/>
    <property type="molecule type" value="Genomic_DNA"/>
</dbReference>
<feature type="transmembrane region" description="Helical" evidence="10">
    <location>
        <begin position="643"/>
        <end position="666"/>
    </location>
</feature>
<dbReference type="AlphaFoldDB" id="A0A0B7NHW2"/>
<comment type="pathway">
    <text evidence="3">Protein modification; protein ubiquitination.</text>
</comment>
<proteinExistence type="predicted"/>
<keyword evidence="5" id="KW-0808">Transferase</keyword>
<keyword evidence="9 10" id="KW-0472">Membrane</keyword>
<feature type="transmembrane region" description="Helical" evidence="10">
    <location>
        <begin position="29"/>
        <end position="50"/>
    </location>
</feature>
<feature type="transmembrane region" description="Helical" evidence="10">
    <location>
        <begin position="1049"/>
        <end position="1073"/>
    </location>
</feature>
<dbReference type="OrthoDB" id="264354at2759"/>
<feature type="transmembrane region" description="Helical" evidence="10">
    <location>
        <begin position="1085"/>
        <end position="1107"/>
    </location>
</feature>
<keyword evidence="7" id="KW-0833">Ubl conjugation pathway</keyword>
<evidence type="ECO:0000256" key="4">
    <source>
        <dbReference type="ARBA" id="ARBA00012483"/>
    </source>
</evidence>
<comment type="subcellular location">
    <subcellularLocation>
        <location evidence="2">Membrane</location>
        <topology evidence="2">Multi-pass membrane protein</topology>
    </subcellularLocation>
</comment>
<reference evidence="12 13" key="1">
    <citation type="submission" date="2014-09" db="EMBL/GenBank/DDBJ databases">
        <authorList>
            <person name="Ellenberger Sabrina"/>
        </authorList>
    </citation>
    <scope>NUCLEOTIDE SEQUENCE [LARGE SCALE GENOMIC DNA]</scope>
    <source>
        <strain evidence="12 13">CBS 412.66</strain>
    </source>
</reference>
<gene>
    <name evidence="12" type="primary">PARPA_09117.1 scaffold 35524</name>
</gene>
<feature type="transmembrane region" description="Helical" evidence="10">
    <location>
        <begin position="436"/>
        <end position="457"/>
    </location>
</feature>
<evidence type="ECO:0000256" key="3">
    <source>
        <dbReference type="ARBA" id="ARBA00004906"/>
    </source>
</evidence>
<evidence type="ECO:0000256" key="5">
    <source>
        <dbReference type="ARBA" id="ARBA00022679"/>
    </source>
</evidence>
<dbReference type="Proteomes" id="UP000054107">
    <property type="component" value="Unassembled WGS sequence"/>
</dbReference>
<evidence type="ECO:0000313" key="13">
    <source>
        <dbReference type="Proteomes" id="UP000054107"/>
    </source>
</evidence>
<evidence type="ECO:0000256" key="6">
    <source>
        <dbReference type="ARBA" id="ARBA00022692"/>
    </source>
</evidence>
<accession>A0A0B7NHW2</accession>
<keyword evidence="6 10" id="KW-0812">Transmembrane</keyword>
<dbReference type="GO" id="GO:0005789">
    <property type="term" value="C:endoplasmic reticulum membrane"/>
    <property type="evidence" value="ECO:0007669"/>
    <property type="project" value="TreeGrafter"/>
</dbReference>
<feature type="transmembrane region" description="Helical" evidence="10">
    <location>
        <begin position="757"/>
        <end position="780"/>
    </location>
</feature>
<feature type="transmembrane region" description="Helical" evidence="10">
    <location>
        <begin position="1000"/>
        <end position="1020"/>
    </location>
</feature>
<evidence type="ECO:0000256" key="8">
    <source>
        <dbReference type="ARBA" id="ARBA00022989"/>
    </source>
</evidence>
<feature type="transmembrane region" description="Helical" evidence="10">
    <location>
        <begin position="105"/>
        <end position="124"/>
    </location>
</feature>
<dbReference type="PANTHER" id="PTHR13145:SF0">
    <property type="entry name" value="E3 UBIQUITIN-PROTEIN LIGASE MARCHF6"/>
    <property type="match status" value="1"/>
</dbReference>
<evidence type="ECO:0000256" key="2">
    <source>
        <dbReference type="ARBA" id="ARBA00004141"/>
    </source>
</evidence>